<organism evidence="10 11">
    <name type="scientific">Lasiosphaeria hispida</name>
    <dbReference type="NCBI Taxonomy" id="260671"/>
    <lineage>
        <taxon>Eukaryota</taxon>
        <taxon>Fungi</taxon>
        <taxon>Dikarya</taxon>
        <taxon>Ascomycota</taxon>
        <taxon>Pezizomycotina</taxon>
        <taxon>Sordariomycetes</taxon>
        <taxon>Sordariomycetidae</taxon>
        <taxon>Sordariales</taxon>
        <taxon>Lasiosphaeriaceae</taxon>
        <taxon>Lasiosphaeria</taxon>
    </lineage>
</organism>
<dbReference type="Gene3D" id="1.10.630.10">
    <property type="entry name" value="Cytochrome P450"/>
    <property type="match status" value="1"/>
</dbReference>
<dbReference type="EMBL" id="JAUIQD010000005">
    <property type="protein sequence ID" value="KAK3349848.1"/>
    <property type="molecule type" value="Genomic_DNA"/>
</dbReference>
<dbReference type="InterPro" id="IPR001128">
    <property type="entry name" value="Cyt_P450"/>
</dbReference>
<dbReference type="GO" id="GO:0005506">
    <property type="term" value="F:iron ion binding"/>
    <property type="evidence" value="ECO:0007669"/>
    <property type="project" value="InterPro"/>
</dbReference>
<proteinExistence type="inferred from homology"/>
<dbReference type="InterPro" id="IPR017972">
    <property type="entry name" value="Cyt_P450_CS"/>
</dbReference>
<sequence length="574" mass="63694">MAFSVYLLVPLAGISFIGWFYWKLFPTPLPGIPYTVASLDRVMGDALGIKENARVSRESSAGIFAISRKLASPIAQVLITSFSAPLVIINDPREAEDILIRRNREFDRSPLTTKLFKPMLPHSTLSQMTTPELKSQKRLWSDVMGGDFLRRVVAPNIHIAALELVELWRIKAKQAEGNPLSVTGDFGDAALDAIYVAILGSKLGVLRRRIYKAEAEGGAKVKPVSEAEAKKLESAVIVQQAMEYVNEIVDLGATSIYPPWTFFWLQLTPTHRRFKNIAHKEVRRLMVQACERFQRIETDGKREGDELETCAMDLVLRREIVAAKKAGKSSHDPTNDPAMIQELLLLLLAGHDSTANTLSWFVKIMALHPAIQTRLRNALVAAFPSHKTSPTFTAAAILDADIPYLEATLEETVRFSAPAGIIARLALVDTEVLGHRVPAGTNILLNTRIHERPFEVPEHVRSATSQAAYAKRERGGVEGEAGRGLDSFEPSRWLVTEEGGKEVFDAYALPNLIFGGGLRGCFGKRLAMQELKIIMVDLMLNFEFLPLPEELSSMAAVERVFRAPKMCYVKLKAL</sequence>
<evidence type="ECO:0000256" key="1">
    <source>
        <dbReference type="ARBA" id="ARBA00001971"/>
    </source>
</evidence>
<dbReference type="PRINTS" id="PR00385">
    <property type="entry name" value="P450"/>
</dbReference>
<evidence type="ECO:0000256" key="4">
    <source>
        <dbReference type="ARBA" id="ARBA00022723"/>
    </source>
</evidence>
<evidence type="ECO:0000313" key="11">
    <source>
        <dbReference type="Proteomes" id="UP001275084"/>
    </source>
</evidence>
<accession>A0AAJ0HFF2</accession>
<dbReference type="PROSITE" id="PS00086">
    <property type="entry name" value="CYTOCHROME_P450"/>
    <property type="match status" value="1"/>
</dbReference>
<keyword evidence="5 7" id="KW-0408">Iron</keyword>
<feature type="transmembrane region" description="Helical" evidence="9">
    <location>
        <begin position="5"/>
        <end position="22"/>
    </location>
</feature>
<evidence type="ECO:0000256" key="8">
    <source>
        <dbReference type="RuleBase" id="RU000461"/>
    </source>
</evidence>
<feature type="binding site" description="axial binding residue" evidence="7">
    <location>
        <position position="521"/>
    </location>
    <ligand>
        <name>heme</name>
        <dbReference type="ChEBI" id="CHEBI:30413"/>
    </ligand>
    <ligandPart>
        <name>Fe</name>
        <dbReference type="ChEBI" id="CHEBI:18248"/>
    </ligandPart>
</feature>
<dbReference type="GO" id="GO:0016705">
    <property type="term" value="F:oxidoreductase activity, acting on paired donors, with incorporation or reduction of molecular oxygen"/>
    <property type="evidence" value="ECO:0007669"/>
    <property type="project" value="InterPro"/>
</dbReference>
<dbReference type="InterPro" id="IPR036396">
    <property type="entry name" value="Cyt_P450_sf"/>
</dbReference>
<dbReference type="Proteomes" id="UP001275084">
    <property type="component" value="Unassembled WGS sequence"/>
</dbReference>
<keyword evidence="4 7" id="KW-0479">Metal-binding</keyword>
<dbReference type="InterPro" id="IPR050121">
    <property type="entry name" value="Cytochrome_P450_monoxygenase"/>
</dbReference>
<evidence type="ECO:0000256" key="9">
    <source>
        <dbReference type="SAM" id="Phobius"/>
    </source>
</evidence>
<dbReference type="GO" id="GO:0004497">
    <property type="term" value="F:monooxygenase activity"/>
    <property type="evidence" value="ECO:0007669"/>
    <property type="project" value="UniProtKB-KW"/>
</dbReference>
<reference evidence="10" key="1">
    <citation type="journal article" date="2023" name="Mol. Phylogenet. Evol.">
        <title>Genome-scale phylogeny and comparative genomics of the fungal order Sordariales.</title>
        <authorList>
            <person name="Hensen N."/>
            <person name="Bonometti L."/>
            <person name="Westerberg I."/>
            <person name="Brannstrom I.O."/>
            <person name="Guillou S."/>
            <person name="Cros-Aarteil S."/>
            <person name="Calhoun S."/>
            <person name="Haridas S."/>
            <person name="Kuo A."/>
            <person name="Mondo S."/>
            <person name="Pangilinan J."/>
            <person name="Riley R."/>
            <person name="LaButti K."/>
            <person name="Andreopoulos B."/>
            <person name="Lipzen A."/>
            <person name="Chen C."/>
            <person name="Yan M."/>
            <person name="Daum C."/>
            <person name="Ng V."/>
            <person name="Clum A."/>
            <person name="Steindorff A."/>
            <person name="Ohm R.A."/>
            <person name="Martin F."/>
            <person name="Silar P."/>
            <person name="Natvig D.O."/>
            <person name="Lalanne C."/>
            <person name="Gautier V."/>
            <person name="Ament-Velasquez S.L."/>
            <person name="Kruys A."/>
            <person name="Hutchinson M.I."/>
            <person name="Powell A.J."/>
            <person name="Barry K."/>
            <person name="Miller A.N."/>
            <person name="Grigoriev I.V."/>
            <person name="Debuchy R."/>
            <person name="Gladieux P."/>
            <person name="Hiltunen Thoren M."/>
            <person name="Johannesson H."/>
        </authorList>
    </citation>
    <scope>NUCLEOTIDE SEQUENCE</scope>
    <source>
        <strain evidence="10">CBS 955.72</strain>
    </source>
</reference>
<dbReference type="PRINTS" id="PR00465">
    <property type="entry name" value="EP450IV"/>
</dbReference>
<evidence type="ECO:0000313" key="10">
    <source>
        <dbReference type="EMBL" id="KAK3349848.1"/>
    </source>
</evidence>
<evidence type="ECO:0000256" key="2">
    <source>
        <dbReference type="ARBA" id="ARBA00010617"/>
    </source>
</evidence>
<keyword evidence="8" id="KW-0560">Oxidoreductase</keyword>
<dbReference type="Pfam" id="PF00067">
    <property type="entry name" value="p450"/>
    <property type="match status" value="2"/>
</dbReference>
<keyword evidence="11" id="KW-1185">Reference proteome</keyword>
<comment type="cofactor">
    <cofactor evidence="1 7">
        <name>heme</name>
        <dbReference type="ChEBI" id="CHEBI:30413"/>
    </cofactor>
</comment>
<evidence type="ECO:0000256" key="7">
    <source>
        <dbReference type="PIRSR" id="PIRSR602403-1"/>
    </source>
</evidence>
<evidence type="ECO:0000256" key="6">
    <source>
        <dbReference type="ARBA" id="ARBA00023033"/>
    </source>
</evidence>
<name>A0AAJ0HFF2_9PEZI</name>
<protein>
    <submittedName>
        <fullName evidence="10">Cytochrome P450</fullName>
    </submittedName>
</protein>
<comment type="caution">
    <text evidence="10">The sequence shown here is derived from an EMBL/GenBank/DDBJ whole genome shotgun (WGS) entry which is preliminary data.</text>
</comment>
<keyword evidence="6 8" id="KW-0503">Monooxygenase</keyword>
<dbReference type="PANTHER" id="PTHR24305:SF166">
    <property type="entry name" value="CYTOCHROME P450 12A4, MITOCHONDRIAL-RELATED"/>
    <property type="match status" value="1"/>
</dbReference>
<evidence type="ECO:0000256" key="5">
    <source>
        <dbReference type="ARBA" id="ARBA00023004"/>
    </source>
</evidence>
<dbReference type="AlphaFoldDB" id="A0AAJ0HFF2"/>
<keyword evidence="9" id="KW-0812">Transmembrane</keyword>
<evidence type="ECO:0000256" key="3">
    <source>
        <dbReference type="ARBA" id="ARBA00022617"/>
    </source>
</evidence>
<comment type="similarity">
    <text evidence="2 8">Belongs to the cytochrome P450 family.</text>
</comment>
<dbReference type="GO" id="GO:0020037">
    <property type="term" value="F:heme binding"/>
    <property type="evidence" value="ECO:0007669"/>
    <property type="project" value="InterPro"/>
</dbReference>
<gene>
    <name evidence="10" type="ORF">B0T25DRAFT_610846</name>
</gene>
<reference evidence="10" key="2">
    <citation type="submission" date="2023-06" db="EMBL/GenBank/DDBJ databases">
        <authorList>
            <consortium name="Lawrence Berkeley National Laboratory"/>
            <person name="Haridas S."/>
            <person name="Hensen N."/>
            <person name="Bonometti L."/>
            <person name="Westerberg I."/>
            <person name="Brannstrom I.O."/>
            <person name="Guillou S."/>
            <person name="Cros-Aarteil S."/>
            <person name="Calhoun S."/>
            <person name="Kuo A."/>
            <person name="Mondo S."/>
            <person name="Pangilinan J."/>
            <person name="Riley R."/>
            <person name="Labutti K."/>
            <person name="Andreopoulos B."/>
            <person name="Lipzen A."/>
            <person name="Chen C."/>
            <person name="Yanf M."/>
            <person name="Daum C."/>
            <person name="Ng V."/>
            <person name="Clum A."/>
            <person name="Steindorff A."/>
            <person name="Ohm R."/>
            <person name="Martin F."/>
            <person name="Silar P."/>
            <person name="Natvig D."/>
            <person name="Lalanne C."/>
            <person name="Gautier V."/>
            <person name="Ament-Velasquez S.L."/>
            <person name="Kruys A."/>
            <person name="Hutchinson M.I."/>
            <person name="Powell A.J."/>
            <person name="Barry K."/>
            <person name="Miller A.N."/>
            <person name="Grigoriev I.V."/>
            <person name="Debuchy R."/>
            <person name="Gladieux P."/>
            <person name="Thoren M.H."/>
            <person name="Johannesson H."/>
        </authorList>
    </citation>
    <scope>NUCLEOTIDE SEQUENCE</scope>
    <source>
        <strain evidence="10">CBS 955.72</strain>
    </source>
</reference>
<keyword evidence="9" id="KW-0472">Membrane</keyword>
<keyword evidence="9" id="KW-1133">Transmembrane helix</keyword>
<dbReference type="PANTHER" id="PTHR24305">
    <property type="entry name" value="CYTOCHROME P450"/>
    <property type="match status" value="1"/>
</dbReference>
<dbReference type="SUPFAM" id="SSF48264">
    <property type="entry name" value="Cytochrome P450"/>
    <property type="match status" value="1"/>
</dbReference>
<dbReference type="InterPro" id="IPR002403">
    <property type="entry name" value="Cyt_P450_E_grp-IV"/>
</dbReference>
<keyword evidence="3 7" id="KW-0349">Heme</keyword>